<evidence type="ECO:0000256" key="2">
    <source>
        <dbReference type="SAM" id="Phobius"/>
    </source>
</evidence>
<keyword evidence="2" id="KW-1133">Transmembrane helix</keyword>
<name>A0A0W0FAF6_MONRR</name>
<feature type="transmembrane region" description="Helical" evidence="2">
    <location>
        <begin position="274"/>
        <end position="295"/>
    </location>
</feature>
<feature type="transmembrane region" description="Helical" evidence="2">
    <location>
        <begin position="195"/>
        <end position="219"/>
    </location>
</feature>
<sequence>MSSTIPKELTDILSVERIIVGPISTLSAMYCVYGLYILLFGAAVYLMRSRQRGDESKFNCKFYLSLTVILFVLCTMFVVDYTIQNLLEPVIFFTAVKTGDFKPFMDYAKNSVVKLTIYSFDQLVAVLLNITADCMLIHRCHSIWGSRKRVTVPLLVASTATNVLGLVGSIILIIGGRDTSIKSNYMLVTHAKTVLASYDVCSAVVNSALTLFTAGRIWWIHRQARAHGVYSSDAFDIESIYRIILESGLIYPVFIVASLVATNTSTPKTLPFDFYPLRSLSAGIAPTLIIVRVKFGQNAENLQDRMISDICFTTPREGNTARSFGQVYSIGNFSMTPVGSGGGSEDPGVDIQKEATV</sequence>
<feature type="transmembrane region" description="Helical" evidence="2">
    <location>
        <begin position="115"/>
        <end position="138"/>
    </location>
</feature>
<evidence type="ECO:0000313" key="4">
    <source>
        <dbReference type="Proteomes" id="UP000054988"/>
    </source>
</evidence>
<gene>
    <name evidence="3" type="ORF">WG66_14110</name>
</gene>
<organism evidence="3 4">
    <name type="scientific">Moniliophthora roreri</name>
    <name type="common">Frosty pod rot fungus</name>
    <name type="synonym">Monilia roreri</name>
    <dbReference type="NCBI Taxonomy" id="221103"/>
    <lineage>
        <taxon>Eukaryota</taxon>
        <taxon>Fungi</taxon>
        <taxon>Dikarya</taxon>
        <taxon>Basidiomycota</taxon>
        <taxon>Agaricomycotina</taxon>
        <taxon>Agaricomycetes</taxon>
        <taxon>Agaricomycetidae</taxon>
        <taxon>Agaricales</taxon>
        <taxon>Marasmiineae</taxon>
        <taxon>Marasmiaceae</taxon>
        <taxon>Moniliophthora</taxon>
    </lineage>
</organism>
<keyword evidence="2" id="KW-0812">Transmembrane</keyword>
<accession>A0A0W0FAF6</accession>
<dbReference type="AlphaFoldDB" id="A0A0W0FAF6"/>
<evidence type="ECO:0000256" key="1">
    <source>
        <dbReference type="SAM" id="MobiDB-lite"/>
    </source>
</evidence>
<dbReference type="EMBL" id="LATX01002178">
    <property type="protein sequence ID" value="KTB33290.1"/>
    <property type="molecule type" value="Genomic_DNA"/>
</dbReference>
<proteinExistence type="predicted"/>
<feature type="transmembrane region" description="Helical" evidence="2">
    <location>
        <begin position="58"/>
        <end position="79"/>
    </location>
</feature>
<evidence type="ECO:0000313" key="3">
    <source>
        <dbReference type="EMBL" id="KTB33290.1"/>
    </source>
</evidence>
<protein>
    <submittedName>
        <fullName evidence="3">Uncharacterized protein</fullName>
    </submittedName>
</protein>
<dbReference type="Proteomes" id="UP000054988">
    <property type="component" value="Unassembled WGS sequence"/>
</dbReference>
<reference evidence="3 4" key="1">
    <citation type="submission" date="2015-12" db="EMBL/GenBank/DDBJ databases">
        <title>Draft genome sequence of Moniliophthora roreri, the causal agent of frosty pod rot of cacao.</title>
        <authorList>
            <person name="Aime M.C."/>
            <person name="Diaz-Valderrama J.R."/>
            <person name="Kijpornyongpan T."/>
            <person name="Phillips-Mora W."/>
        </authorList>
    </citation>
    <scope>NUCLEOTIDE SEQUENCE [LARGE SCALE GENOMIC DNA]</scope>
    <source>
        <strain evidence="3 4">MCA 2952</strain>
    </source>
</reference>
<keyword evidence="2" id="KW-0472">Membrane</keyword>
<comment type="caution">
    <text evidence="3">The sequence shown here is derived from an EMBL/GenBank/DDBJ whole genome shotgun (WGS) entry which is preliminary data.</text>
</comment>
<feature type="transmembrane region" description="Helical" evidence="2">
    <location>
        <begin position="240"/>
        <end position="262"/>
    </location>
</feature>
<feature type="transmembrane region" description="Helical" evidence="2">
    <location>
        <begin position="27"/>
        <end position="46"/>
    </location>
</feature>
<feature type="region of interest" description="Disordered" evidence="1">
    <location>
        <begin position="338"/>
        <end position="357"/>
    </location>
</feature>
<feature type="transmembrane region" description="Helical" evidence="2">
    <location>
        <begin position="150"/>
        <end position="175"/>
    </location>
</feature>